<feature type="signal peptide" evidence="2">
    <location>
        <begin position="1"/>
        <end position="27"/>
    </location>
</feature>
<keyword evidence="1" id="KW-1133">Transmembrane helix</keyword>
<sequence length="182" mass="18541">MQVCGASRARSVACMVVMSLVSGFAGSRQCLAGGSVSLDRAVPLRRVCSRPSVVRATATTEEQTDDNRPKLTFGANANAARGYTEEDSAGQSNIFAVEPKQYVQGSVRDSGGPSSNVGAVVAGVVAIGIVVAGLVALSKGGSSSKIPAPLSTVQDEASSFRSLSTFKQQFGTAPPVASTEAQ</sequence>
<dbReference type="AlphaFoldDB" id="A0AAW1SCT1"/>
<keyword evidence="4" id="KW-1185">Reference proteome</keyword>
<proteinExistence type="predicted"/>
<evidence type="ECO:0000313" key="3">
    <source>
        <dbReference type="EMBL" id="KAK9844043.1"/>
    </source>
</evidence>
<keyword evidence="1" id="KW-0472">Membrane</keyword>
<gene>
    <name evidence="3" type="ORF">WJX81_002857</name>
</gene>
<evidence type="ECO:0000313" key="4">
    <source>
        <dbReference type="Proteomes" id="UP001445335"/>
    </source>
</evidence>
<organism evidence="3 4">
    <name type="scientific">Elliptochloris bilobata</name>
    <dbReference type="NCBI Taxonomy" id="381761"/>
    <lineage>
        <taxon>Eukaryota</taxon>
        <taxon>Viridiplantae</taxon>
        <taxon>Chlorophyta</taxon>
        <taxon>core chlorophytes</taxon>
        <taxon>Trebouxiophyceae</taxon>
        <taxon>Trebouxiophyceae incertae sedis</taxon>
        <taxon>Elliptochloris clade</taxon>
        <taxon>Elliptochloris</taxon>
    </lineage>
</organism>
<name>A0AAW1SCT1_9CHLO</name>
<evidence type="ECO:0000256" key="2">
    <source>
        <dbReference type="SAM" id="SignalP"/>
    </source>
</evidence>
<feature type="transmembrane region" description="Helical" evidence="1">
    <location>
        <begin position="117"/>
        <end position="137"/>
    </location>
</feature>
<keyword evidence="1" id="KW-0812">Transmembrane</keyword>
<feature type="chain" id="PRO_5043587281" evidence="2">
    <location>
        <begin position="28"/>
        <end position="182"/>
    </location>
</feature>
<keyword evidence="2" id="KW-0732">Signal</keyword>
<comment type="caution">
    <text evidence="3">The sequence shown here is derived from an EMBL/GenBank/DDBJ whole genome shotgun (WGS) entry which is preliminary data.</text>
</comment>
<accession>A0AAW1SCT1</accession>
<dbReference type="EMBL" id="JALJOU010000004">
    <property type="protein sequence ID" value="KAK9844043.1"/>
    <property type="molecule type" value="Genomic_DNA"/>
</dbReference>
<protein>
    <submittedName>
        <fullName evidence="3">Uncharacterized protein</fullName>
    </submittedName>
</protein>
<dbReference type="Proteomes" id="UP001445335">
    <property type="component" value="Unassembled WGS sequence"/>
</dbReference>
<evidence type="ECO:0000256" key="1">
    <source>
        <dbReference type="SAM" id="Phobius"/>
    </source>
</evidence>
<reference evidence="3 4" key="1">
    <citation type="journal article" date="2024" name="Nat. Commun.">
        <title>Phylogenomics reveals the evolutionary origins of lichenization in chlorophyte algae.</title>
        <authorList>
            <person name="Puginier C."/>
            <person name="Libourel C."/>
            <person name="Otte J."/>
            <person name="Skaloud P."/>
            <person name="Haon M."/>
            <person name="Grisel S."/>
            <person name="Petersen M."/>
            <person name="Berrin J.G."/>
            <person name="Delaux P.M."/>
            <person name="Dal Grande F."/>
            <person name="Keller J."/>
        </authorList>
    </citation>
    <scope>NUCLEOTIDE SEQUENCE [LARGE SCALE GENOMIC DNA]</scope>
    <source>
        <strain evidence="3 4">SAG 245.80</strain>
    </source>
</reference>